<organism evidence="1 2">
    <name type="scientific">Novosphingobium album</name>
    <name type="common">ex Hu et al. 2023</name>
    <dbReference type="NCBI Taxonomy" id="2930093"/>
    <lineage>
        <taxon>Bacteria</taxon>
        <taxon>Pseudomonadati</taxon>
        <taxon>Pseudomonadota</taxon>
        <taxon>Alphaproteobacteria</taxon>
        <taxon>Sphingomonadales</taxon>
        <taxon>Sphingomonadaceae</taxon>
        <taxon>Novosphingobium</taxon>
    </lineage>
</organism>
<evidence type="ECO:0000313" key="1">
    <source>
        <dbReference type="EMBL" id="MCJ2180163.1"/>
    </source>
</evidence>
<reference evidence="1" key="1">
    <citation type="submission" date="2022-03" db="EMBL/GenBank/DDBJ databases">
        <title>Identification of a novel bacterium isolated from mangrove sediments.</title>
        <authorList>
            <person name="Pan X."/>
        </authorList>
    </citation>
    <scope>NUCLEOTIDE SEQUENCE</scope>
    <source>
        <strain evidence="1">B2580</strain>
    </source>
</reference>
<proteinExistence type="predicted"/>
<evidence type="ECO:0000313" key="2">
    <source>
        <dbReference type="Proteomes" id="UP001162880"/>
    </source>
</evidence>
<gene>
    <name evidence="1" type="ORF">MTR64_16450</name>
</gene>
<dbReference type="RefSeq" id="WP_243995546.1">
    <property type="nucleotide sequence ID" value="NZ_JALHLE010000028.1"/>
</dbReference>
<dbReference type="Proteomes" id="UP001162880">
    <property type="component" value="Unassembled WGS sequence"/>
</dbReference>
<sequence length="154" mass="17310">MKVKDVLEGYDYDLPLRDALNDPELSAIRRILAGTLVGEGLDTAYFAVQELCEAYAALWADARQGIRFGEGYLAFEAILTDKNPLQMSLWHLTCERDLRETVGDMVWLRNLAYRRGAMARAIRDAALPVVYVPARNLVAGKTAAMMMDDQPVWN</sequence>
<accession>A0ABT0B574</accession>
<keyword evidence="2" id="KW-1185">Reference proteome</keyword>
<name>A0ABT0B574_9SPHN</name>
<dbReference type="EMBL" id="JALHLE010000028">
    <property type="protein sequence ID" value="MCJ2180163.1"/>
    <property type="molecule type" value="Genomic_DNA"/>
</dbReference>
<comment type="caution">
    <text evidence="1">The sequence shown here is derived from an EMBL/GenBank/DDBJ whole genome shotgun (WGS) entry which is preliminary data.</text>
</comment>
<protein>
    <submittedName>
        <fullName evidence="1">Uncharacterized protein</fullName>
    </submittedName>
</protein>